<proteinExistence type="predicted"/>
<gene>
    <name evidence="2" type="ORF">LPQ35_07500</name>
</gene>
<feature type="domain" description="DUF362" evidence="1">
    <location>
        <begin position="75"/>
        <end position="273"/>
    </location>
</feature>
<dbReference type="PROSITE" id="PS51257">
    <property type="entry name" value="PROKAR_LIPOPROTEIN"/>
    <property type="match status" value="1"/>
</dbReference>
<dbReference type="Pfam" id="PF04015">
    <property type="entry name" value="DUF362"/>
    <property type="match status" value="1"/>
</dbReference>
<reference evidence="2 3" key="1">
    <citation type="submission" date="2021-11" db="EMBL/GenBank/DDBJ databases">
        <title>Whole genome of Geoglobus acetivorans.</title>
        <authorList>
            <person name="Liu D."/>
        </authorList>
    </citation>
    <scope>NUCLEOTIDE SEQUENCE [LARGE SCALE GENOMIC DNA]</scope>
    <source>
        <strain evidence="2 3">SBH6</strain>
    </source>
</reference>
<evidence type="ECO:0000259" key="1">
    <source>
        <dbReference type="Pfam" id="PF04015"/>
    </source>
</evidence>
<dbReference type="RefSeq" id="WP_193808249.1">
    <property type="nucleotide sequence ID" value="NZ_CP087714.1"/>
</dbReference>
<evidence type="ECO:0000313" key="2">
    <source>
        <dbReference type="EMBL" id="XAT63100.1"/>
    </source>
</evidence>
<evidence type="ECO:0000313" key="3">
    <source>
        <dbReference type="Proteomes" id="UP001492541"/>
    </source>
</evidence>
<dbReference type="Proteomes" id="UP001492541">
    <property type="component" value="Chromosome"/>
</dbReference>
<keyword evidence="3" id="KW-1185">Reference proteome</keyword>
<name>A0ABZ3H0J2_GEOAI</name>
<sequence>MERREFLLKAGILASSIILGCSDVKEVDNMEIYEGEPKINRGEPKVYVIKTDNRKEGIEELLKYFRIEKFEGKTVAIKANYNSDDPFPASTHPDALDAISRELERVNAKAVLAERSGMGNTAAVLKNRGVFDILSRYGFSVIDLEGHKRWVRFEANHWKRGFLLADVFYESDYVIQTCCLKTHRFGGHFTLSLKNSVGMVARHAEGHDYMKELHTSEYQRYMIAEINIAYSPHVVILDAIQGFSKGGPESGETISPGVILAGNDRIAVDAVGVAILRLFGTTPEVSKGPIFSQDQIKRAVQLGLGVSEPEEIEVIPANDDATEICAEISSELVKRS</sequence>
<protein>
    <submittedName>
        <fullName evidence="2">DUF362 domain-containing protein</fullName>
    </submittedName>
</protein>
<dbReference type="InterPro" id="IPR007160">
    <property type="entry name" value="DUF362"/>
</dbReference>
<accession>A0ABZ3H0J2</accession>
<dbReference type="EMBL" id="CP087714">
    <property type="protein sequence ID" value="XAT63100.1"/>
    <property type="molecule type" value="Genomic_DNA"/>
</dbReference>
<organism evidence="2 3">
    <name type="scientific">Geoglobus acetivorans</name>
    <dbReference type="NCBI Taxonomy" id="565033"/>
    <lineage>
        <taxon>Archaea</taxon>
        <taxon>Methanobacteriati</taxon>
        <taxon>Methanobacteriota</taxon>
        <taxon>Archaeoglobi</taxon>
        <taxon>Archaeoglobales</taxon>
        <taxon>Archaeoglobaceae</taxon>
        <taxon>Geoglobus</taxon>
    </lineage>
</organism>
<dbReference type="GeneID" id="90449523"/>